<reference evidence="1" key="1">
    <citation type="submission" date="2021-01" db="EMBL/GenBank/DDBJ databases">
        <authorList>
            <person name="Corre E."/>
            <person name="Pelletier E."/>
            <person name="Niang G."/>
            <person name="Scheremetjew M."/>
            <person name="Finn R."/>
            <person name="Kale V."/>
            <person name="Holt S."/>
            <person name="Cochrane G."/>
            <person name="Meng A."/>
            <person name="Brown T."/>
            <person name="Cohen L."/>
        </authorList>
    </citation>
    <scope>NUCLEOTIDE SEQUENCE</scope>
    <source>
        <strain evidence="1">CCMP2222</strain>
    </source>
</reference>
<dbReference type="EMBL" id="HBGQ01006905">
    <property type="protein sequence ID" value="CAD9367647.1"/>
    <property type="molecule type" value="Transcribed_RNA"/>
</dbReference>
<evidence type="ECO:0008006" key="2">
    <source>
        <dbReference type="Google" id="ProtNLM"/>
    </source>
</evidence>
<gene>
    <name evidence="1" type="ORF">AAND1436_LOCUS3463</name>
</gene>
<sequence>MLRCCCQENDGTSVELLDAIPALKGAEEQGLVGIGSWQDSSHSTKSLPPDDVLRLTVHVGEHDELGIPLDTSGVTAIHLASQPAPGTAVSKATAKAGNDRGLTEGDYVVSLNGVSGDVGQMIEEVLGCSRFEILVSPPVVFTIMVSKMDCSLGCIISYDKDSGRSLAIEGVRPTRRCRSC</sequence>
<protein>
    <recommendedName>
        <fullName evidence="2">PDZ domain-containing protein</fullName>
    </recommendedName>
</protein>
<evidence type="ECO:0000313" key="1">
    <source>
        <dbReference type="EMBL" id="CAD9367647.1"/>
    </source>
</evidence>
<proteinExistence type="predicted"/>
<accession>A0A7S2AGV6</accession>
<organism evidence="1">
    <name type="scientific">Alexandrium andersonii</name>
    <dbReference type="NCBI Taxonomy" id="327968"/>
    <lineage>
        <taxon>Eukaryota</taxon>
        <taxon>Sar</taxon>
        <taxon>Alveolata</taxon>
        <taxon>Dinophyceae</taxon>
        <taxon>Gonyaulacales</taxon>
        <taxon>Pyrocystaceae</taxon>
        <taxon>Alexandrium</taxon>
    </lineage>
</organism>
<dbReference type="AlphaFoldDB" id="A0A7S2AGV6"/>
<name>A0A7S2AGV6_9DINO</name>